<dbReference type="AlphaFoldDB" id="A0A0D1ZP77"/>
<reference evidence="2 3" key="1">
    <citation type="submission" date="2015-01" db="EMBL/GenBank/DDBJ databases">
        <title>The Genome Sequence of Exophiala spinifera CBS89968.</title>
        <authorList>
            <consortium name="The Broad Institute Genomics Platform"/>
            <person name="Cuomo C."/>
            <person name="de Hoog S."/>
            <person name="Gorbushina A."/>
            <person name="Stielow B."/>
            <person name="Teixiera M."/>
            <person name="Abouelleil A."/>
            <person name="Chapman S.B."/>
            <person name="Priest M."/>
            <person name="Young S.K."/>
            <person name="Wortman J."/>
            <person name="Nusbaum C."/>
            <person name="Birren B."/>
        </authorList>
    </citation>
    <scope>NUCLEOTIDE SEQUENCE [LARGE SCALE GENOMIC DNA]</scope>
    <source>
        <strain evidence="2 3">CBS 89968</strain>
    </source>
</reference>
<proteinExistence type="predicted"/>
<organism evidence="2 3">
    <name type="scientific">Exophiala spinifera</name>
    <dbReference type="NCBI Taxonomy" id="91928"/>
    <lineage>
        <taxon>Eukaryota</taxon>
        <taxon>Fungi</taxon>
        <taxon>Dikarya</taxon>
        <taxon>Ascomycota</taxon>
        <taxon>Pezizomycotina</taxon>
        <taxon>Eurotiomycetes</taxon>
        <taxon>Chaetothyriomycetidae</taxon>
        <taxon>Chaetothyriales</taxon>
        <taxon>Herpotrichiellaceae</taxon>
        <taxon>Exophiala</taxon>
    </lineage>
</organism>
<dbReference type="EMBL" id="KN847496">
    <property type="protein sequence ID" value="KIW14602.1"/>
    <property type="molecule type" value="Genomic_DNA"/>
</dbReference>
<keyword evidence="3" id="KW-1185">Reference proteome</keyword>
<feature type="region of interest" description="Disordered" evidence="1">
    <location>
        <begin position="29"/>
        <end position="122"/>
    </location>
</feature>
<evidence type="ECO:0000313" key="3">
    <source>
        <dbReference type="Proteomes" id="UP000053328"/>
    </source>
</evidence>
<dbReference type="HOGENOM" id="CLU_2084869_0_0_1"/>
<evidence type="ECO:0000256" key="1">
    <source>
        <dbReference type="SAM" id="MobiDB-lite"/>
    </source>
</evidence>
<name>A0A0D1ZP77_9EURO</name>
<feature type="compositionally biased region" description="Polar residues" evidence="1">
    <location>
        <begin position="29"/>
        <end position="45"/>
    </location>
</feature>
<accession>A0A0D1ZP77</accession>
<feature type="compositionally biased region" description="Basic and acidic residues" evidence="1">
    <location>
        <begin position="72"/>
        <end position="91"/>
    </location>
</feature>
<protein>
    <submittedName>
        <fullName evidence="2">Uncharacterized protein</fullName>
    </submittedName>
</protein>
<dbReference type="RefSeq" id="XP_016234818.1">
    <property type="nucleotide sequence ID" value="XM_016381716.1"/>
</dbReference>
<dbReference type="GeneID" id="27334469"/>
<dbReference type="Proteomes" id="UP000053328">
    <property type="component" value="Unassembled WGS sequence"/>
</dbReference>
<sequence length="122" mass="12360">MSPTSAVKQTQEIPAAAAAAVVDDVTDGFTANESVPETDTGTATRGSAADAVVGGEPVGDLAAKSNAAVANRHRDPDVEPPRVSKDQKPDITAESAPADTSARKTAPTLDTDQVPPNDEKPA</sequence>
<evidence type="ECO:0000313" key="2">
    <source>
        <dbReference type="EMBL" id="KIW14602.1"/>
    </source>
</evidence>
<dbReference type="OrthoDB" id="10416128at2759"/>
<dbReference type="VEuPathDB" id="FungiDB:PV08_07386"/>
<gene>
    <name evidence="2" type="ORF">PV08_07386</name>
</gene>